<name>A0A258HQC9_9CAUL</name>
<gene>
    <name evidence="1" type="ORF">B7Y86_00050</name>
</gene>
<accession>A0A258HQC9</accession>
<dbReference type="EMBL" id="NCEQ01000001">
    <property type="protein sequence ID" value="OYX59171.1"/>
    <property type="molecule type" value="Genomic_DNA"/>
</dbReference>
<dbReference type="AlphaFoldDB" id="A0A258HQC9"/>
<evidence type="ECO:0000313" key="2">
    <source>
        <dbReference type="Proteomes" id="UP000216147"/>
    </source>
</evidence>
<protein>
    <submittedName>
        <fullName evidence="1">Uncharacterized protein</fullName>
    </submittedName>
</protein>
<sequence length="135" mass="13776">MIAAIAALHGAALQGGWTWTLYEDGPLVLANEIPDTPQLKAILECQPGAGVARLDLFGATAAGIATIVSGTATATGESEAFSDHQSVSLRTDHPVFGQFLVTGALDVAVGGSHQAVAVPTAHLAKLRRFAELCSG</sequence>
<dbReference type="Proteomes" id="UP000216147">
    <property type="component" value="Unassembled WGS sequence"/>
</dbReference>
<comment type="caution">
    <text evidence="1">The sequence shown here is derived from an EMBL/GenBank/DDBJ whole genome shotgun (WGS) entry which is preliminary data.</text>
</comment>
<reference evidence="1 2" key="1">
    <citation type="submission" date="2017-03" db="EMBL/GenBank/DDBJ databases">
        <title>Lifting the veil on microbial sulfur biogeochemistry in mining wastewaters.</title>
        <authorList>
            <person name="Kantor R.S."/>
            <person name="Colenbrander Nelson T."/>
            <person name="Marshall S."/>
            <person name="Bennett D."/>
            <person name="Apte S."/>
            <person name="Camacho D."/>
            <person name="Thomas B.C."/>
            <person name="Warren L.A."/>
            <person name="Banfield J.F."/>
        </authorList>
    </citation>
    <scope>NUCLEOTIDE SEQUENCE [LARGE SCALE GENOMIC DNA]</scope>
    <source>
        <strain evidence="1">32-68-21</strain>
    </source>
</reference>
<evidence type="ECO:0000313" key="1">
    <source>
        <dbReference type="EMBL" id="OYX59171.1"/>
    </source>
</evidence>
<organism evidence="1 2">
    <name type="scientific">Brevundimonas subvibrioides</name>
    <dbReference type="NCBI Taxonomy" id="74313"/>
    <lineage>
        <taxon>Bacteria</taxon>
        <taxon>Pseudomonadati</taxon>
        <taxon>Pseudomonadota</taxon>
        <taxon>Alphaproteobacteria</taxon>
        <taxon>Caulobacterales</taxon>
        <taxon>Caulobacteraceae</taxon>
        <taxon>Brevundimonas</taxon>
    </lineage>
</organism>
<proteinExistence type="predicted"/>